<reference evidence="1" key="1">
    <citation type="journal article" date="2011" name="PLoS Biol.">
        <title>Gene gain and loss during evolution of obligate parasitism in the white rust pathogen of Arabidopsis thaliana.</title>
        <authorList>
            <person name="Kemen E."/>
            <person name="Gardiner A."/>
            <person name="Schultz-Larsen T."/>
            <person name="Kemen A.C."/>
            <person name="Balmuth A.L."/>
            <person name="Robert-Seilaniantz A."/>
            <person name="Bailey K."/>
            <person name="Holub E."/>
            <person name="Studholme D.J."/>
            <person name="Maclean D."/>
            <person name="Jones J.D."/>
        </authorList>
    </citation>
    <scope>NUCLEOTIDE SEQUENCE</scope>
</reference>
<protein>
    <submittedName>
        <fullName evidence="1">Uncharacterized protein AlNc14C24G2430</fullName>
    </submittedName>
</protein>
<name>F0W6D0_9STRA</name>
<sequence>MGRYSLIYEKSPPPFVFQYESFPLAIGLTSAMHGTQSYSIQLQVILRYWDTKEIVTDPLSLEVVPLDQNGLVLSRKVQTCQMLCHLGRMSDGRSAYLEVMAHNADYESAISPPICVVREKLTITHEPPEIWFKDEGGREKCMQLKLKLEAASGRQREDRIVPLDIQLYYESGERVSSQRILRLFPDLQPNMVNGSAVISFRIDDVSKNHQGQSFMLLIGPNFTDHPNMFRDIAPVKSAPIAIRSKRNKRKLIAQTNGTHTNLSSQYQPRTQKPLLSNQKSLSINKSFMQSHAEPEEHIHLRSMDALSTHASRGLNENVNSNTNQAKSSLPGEWNVIGFEVYANGTMNCNRPIYRCNHCHRLIDSDRRNAQSLMDPSIHERNCLFLQENEAYPSPIDQNGGKDCEMNGFRSISDTVKHSFRVLEERDLAHVTQSTPEDSSSNPVKRLISSVQTNISPDTLEATQSGHGIKEPIVYQTPKCLEMETQMQWQQNVGPQTSEELVHYILAQMYCNVLNQNIGFPSFDVNQQLVGFYQETHVDCMTQMVFYPLTHVCVTESEKNYLIQLFQQAFHANAPSLHTLSDYEHNLVLLRENALMFHWNLSISSLMMP</sequence>
<dbReference type="AlphaFoldDB" id="F0W6D0"/>
<reference evidence="1" key="2">
    <citation type="submission" date="2011-02" db="EMBL/GenBank/DDBJ databases">
        <authorList>
            <person name="MacLean D."/>
        </authorList>
    </citation>
    <scope>NUCLEOTIDE SEQUENCE</scope>
</reference>
<evidence type="ECO:0000313" key="1">
    <source>
        <dbReference type="EMBL" id="CCA16674.1"/>
    </source>
</evidence>
<dbReference type="HOGENOM" id="CLU_011315_0_0_1"/>
<dbReference type="EMBL" id="FR824069">
    <property type="protein sequence ID" value="CCA16674.1"/>
    <property type="molecule type" value="Genomic_DNA"/>
</dbReference>
<proteinExistence type="predicted"/>
<accession>F0W6D0</accession>
<gene>
    <name evidence="1" type="primary">AlNc14C24G2430</name>
    <name evidence="1" type="ORF">ALNC14_028170</name>
</gene>
<organism evidence="1">
    <name type="scientific">Albugo laibachii Nc14</name>
    <dbReference type="NCBI Taxonomy" id="890382"/>
    <lineage>
        <taxon>Eukaryota</taxon>
        <taxon>Sar</taxon>
        <taxon>Stramenopiles</taxon>
        <taxon>Oomycota</taxon>
        <taxon>Peronosporomycetes</taxon>
        <taxon>Albuginales</taxon>
        <taxon>Albuginaceae</taxon>
        <taxon>Albugo</taxon>
    </lineage>
</organism>